<evidence type="ECO:0000313" key="2">
    <source>
        <dbReference type="EMBL" id="KKN72266.1"/>
    </source>
</evidence>
<accession>A0A0F9VFD9</accession>
<organism evidence="2">
    <name type="scientific">marine sediment metagenome</name>
    <dbReference type="NCBI Taxonomy" id="412755"/>
    <lineage>
        <taxon>unclassified sequences</taxon>
        <taxon>metagenomes</taxon>
        <taxon>ecological metagenomes</taxon>
    </lineage>
</organism>
<gene>
    <name evidence="2" type="ORF">LCGC14_0412170</name>
</gene>
<dbReference type="EMBL" id="LAZR01000365">
    <property type="protein sequence ID" value="KKN72266.1"/>
    <property type="molecule type" value="Genomic_DNA"/>
</dbReference>
<sequence length="50" mass="6127">MRSDDLEQEALDEREREDRDENYCECSFPDFDLRLECQKCGRPPNEREEE</sequence>
<dbReference type="AlphaFoldDB" id="A0A0F9VFD9"/>
<name>A0A0F9VFD9_9ZZZZ</name>
<comment type="caution">
    <text evidence="2">The sequence shown here is derived from an EMBL/GenBank/DDBJ whole genome shotgun (WGS) entry which is preliminary data.</text>
</comment>
<feature type="region of interest" description="Disordered" evidence="1">
    <location>
        <begin position="1"/>
        <end position="22"/>
    </location>
</feature>
<protein>
    <submittedName>
        <fullName evidence="2">Uncharacterized protein</fullName>
    </submittedName>
</protein>
<proteinExistence type="predicted"/>
<reference evidence="2" key="1">
    <citation type="journal article" date="2015" name="Nature">
        <title>Complex archaea that bridge the gap between prokaryotes and eukaryotes.</title>
        <authorList>
            <person name="Spang A."/>
            <person name="Saw J.H."/>
            <person name="Jorgensen S.L."/>
            <person name="Zaremba-Niedzwiedzka K."/>
            <person name="Martijn J."/>
            <person name="Lind A.E."/>
            <person name="van Eijk R."/>
            <person name="Schleper C."/>
            <person name="Guy L."/>
            <person name="Ettema T.J."/>
        </authorList>
    </citation>
    <scope>NUCLEOTIDE SEQUENCE</scope>
</reference>
<evidence type="ECO:0000256" key="1">
    <source>
        <dbReference type="SAM" id="MobiDB-lite"/>
    </source>
</evidence>